<accession>A0AAD8E895</accession>
<dbReference type="Proteomes" id="UP001233999">
    <property type="component" value="Unassembled WGS sequence"/>
</dbReference>
<dbReference type="Pfam" id="PF06151">
    <property type="entry name" value="Trehalose_recp"/>
    <property type="match status" value="1"/>
</dbReference>
<evidence type="ECO:0000256" key="1">
    <source>
        <dbReference type="SAM" id="Phobius"/>
    </source>
</evidence>
<dbReference type="AlphaFoldDB" id="A0AAD8E895"/>
<name>A0AAD8E895_DIPPU</name>
<proteinExistence type="predicted"/>
<gene>
    <name evidence="2" type="ORF">L9F63_023904</name>
</gene>
<sequence length="91" mass="10358">EHLLAQNDSWSTVSLCMKSTTDKIHGLIIQIGFQVIRIVGYNVPSATFGLFINLFTAFYWSFIDLFLITISIALASRFRVLNKYLKNNIGK</sequence>
<reference evidence="2" key="2">
    <citation type="submission" date="2023-05" db="EMBL/GenBank/DDBJ databases">
        <authorList>
            <person name="Fouks B."/>
        </authorList>
    </citation>
    <scope>NUCLEOTIDE SEQUENCE</scope>
    <source>
        <strain evidence="2">Stay&amp;Tobe</strain>
        <tissue evidence="2">Testes</tissue>
    </source>
</reference>
<dbReference type="InterPro" id="IPR009318">
    <property type="entry name" value="Gustatory_rcpt"/>
</dbReference>
<organism evidence="2 3">
    <name type="scientific">Diploptera punctata</name>
    <name type="common">Pacific beetle cockroach</name>
    <dbReference type="NCBI Taxonomy" id="6984"/>
    <lineage>
        <taxon>Eukaryota</taxon>
        <taxon>Metazoa</taxon>
        <taxon>Ecdysozoa</taxon>
        <taxon>Arthropoda</taxon>
        <taxon>Hexapoda</taxon>
        <taxon>Insecta</taxon>
        <taxon>Pterygota</taxon>
        <taxon>Neoptera</taxon>
        <taxon>Polyneoptera</taxon>
        <taxon>Dictyoptera</taxon>
        <taxon>Blattodea</taxon>
        <taxon>Blaberoidea</taxon>
        <taxon>Blaberidae</taxon>
        <taxon>Diplopterinae</taxon>
        <taxon>Diploptera</taxon>
    </lineage>
</organism>
<protein>
    <submittedName>
        <fullName evidence="2">Uncharacterized protein</fullName>
    </submittedName>
</protein>
<comment type="caution">
    <text evidence="2">The sequence shown here is derived from an EMBL/GenBank/DDBJ whole genome shotgun (WGS) entry which is preliminary data.</text>
</comment>
<keyword evidence="1" id="KW-0812">Transmembrane</keyword>
<reference evidence="2" key="1">
    <citation type="journal article" date="2023" name="IScience">
        <title>Live-bearing cockroach genome reveals convergent evolutionary mechanisms linked to viviparity in insects and beyond.</title>
        <authorList>
            <person name="Fouks B."/>
            <person name="Harrison M.C."/>
            <person name="Mikhailova A.A."/>
            <person name="Marchal E."/>
            <person name="English S."/>
            <person name="Carruthers M."/>
            <person name="Jennings E.C."/>
            <person name="Chiamaka E.L."/>
            <person name="Frigard R.A."/>
            <person name="Pippel M."/>
            <person name="Attardo G.M."/>
            <person name="Benoit J.B."/>
            <person name="Bornberg-Bauer E."/>
            <person name="Tobe S.S."/>
        </authorList>
    </citation>
    <scope>NUCLEOTIDE SEQUENCE</scope>
    <source>
        <strain evidence="2">Stay&amp;Tobe</strain>
    </source>
</reference>
<feature type="transmembrane region" description="Helical" evidence="1">
    <location>
        <begin position="57"/>
        <end position="76"/>
    </location>
</feature>
<evidence type="ECO:0000313" key="2">
    <source>
        <dbReference type="EMBL" id="KAJ9580915.1"/>
    </source>
</evidence>
<dbReference type="GO" id="GO:0008527">
    <property type="term" value="F:taste receptor activity"/>
    <property type="evidence" value="ECO:0007669"/>
    <property type="project" value="InterPro"/>
</dbReference>
<feature type="non-terminal residue" evidence="2">
    <location>
        <position position="91"/>
    </location>
</feature>
<keyword evidence="3" id="KW-1185">Reference proteome</keyword>
<feature type="non-terminal residue" evidence="2">
    <location>
        <position position="1"/>
    </location>
</feature>
<keyword evidence="1" id="KW-1133">Transmembrane helix</keyword>
<evidence type="ECO:0000313" key="3">
    <source>
        <dbReference type="Proteomes" id="UP001233999"/>
    </source>
</evidence>
<dbReference type="EMBL" id="JASPKZ010008095">
    <property type="protein sequence ID" value="KAJ9580915.1"/>
    <property type="molecule type" value="Genomic_DNA"/>
</dbReference>
<keyword evidence="1" id="KW-0472">Membrane</keyword>
<dbReference type="GO" id="GO:0016020">
    <property type="term" value="C:membrane"/>
    <property type="evidence" value="ECO:0007669"/>
    <property type="project" value="InterPro"/>
</dbReference>